<evidence type="ECO:0000313" key="7">
    <source>
        <dbReference type="EMBL" id="KAE9189406.1"/>
    </source>
</evidence>
<comment type="caution">
    <text evidence="4">The sequence shown here is derived from an EMBL/GenBank/DDBJ whole genome shotgun (WGS) entry which is preliminary data.</text>
</comment>
<evidence type="ECO:0000256" key="1">
    <source>
        <dbReference type="SAM" id="MobiDB-lite"/>
    </source>
</evidence>
<evidence type="ECO:0000313" key="12">
    <source>
        <dbReference type="Proteomes" id="UP000433483"/>
    </source>
</evidence>
<dbReference type="PANTHER" id="PTHR37069">
    <property type="entry name" value="DDE_TNP_1_7 DOMAIN-CONTAINING PROTEIN"/>
    <property type="match status" value="1"/>
</dbReference>
<dbReference type="AlphaFoldDB" id="A0A6A3QSF0"/>
<evidence type="ECO:0000313" key="2">
    <source>
        <dbReference type="EMBL" id="KAE8925116.1"/>
    </source>
</evidence>
<keyword evidence="12" id="KW-1185">Reference proteome</keyword>
<dbReference type="PANTHER" id="PTHR37069:SF2">
    <property type="entry name" value="PIGGYBAC TRANSPOSABLE ELEMENT-DERIVED PROTEIN DOMAIN-CONTAINING PROTEIN"/>
    <property type="match status" value="1"/>
</dbReference>
<evidence type="ECO:0000313" key="14">
    <source>
        <dbReference type="Proteomes" id="UP000440367"/>
    </source>
</evidence>
<evidence type="ECO:0000313" key="16">
    <source>
        <dbReference type="Proteomes" id="UP000441208"/>
    </source>
</evidence>
<evidence type="ECO:0000313" key="17">
    <source>
        <dbReference type="Proteomes" id="UP000460718"/>
    </source>
</evidence>
<evidence type="ECO:0000313" key="18">
    <source>
        <dbReference type="Proteomes" id="UP000476176"/>
    </source>
</evidence>
<evidence type="ECO:0000313" key="3">
    <source>
        <dbReference type="EMBL" id="KAE8981810.1"/>
    </source>
</evidence>
<proteinExistence type="predicted"/>
<evidence type="ECO:0000313" key="11">
    <source>
        <dbReference type="Proteomes" id="UP000429523"/>
    </source>
</evidence>
<dbReference type="Proteomes" id="UP000476176">
    <property type="component" value="Unassembled WGS sequence"/>
</dbReference>
<evidence type="ECO:0000313" key="19">
    <source>
        <dbReference type="Proteomes" id="UP000488956"/>
    </source>
</evidence>
<name>A0A6A3QSF0_9STRA</name>
<protein>
    <submittedName>
        <fullName evidence="4">Uncharacterized protein</fullName>
    </submittedName>
</protein>
<dbReference type="EMBL" id="QXGD01000121">
    <property type="protein sequence ID" value="KAE9252016.1"/>
    <property type="molecule type" value="Genomic_DNA"/>
</dbReference>
<dbReference type="Proteomes" id="UP000440367">
    <property type="component" value="Unassembled WGS sequence"/>
</dbReference>
<evidence type="ECO:0000313" key="5">
    <source>
        <dbReference type="EMBL" id="KAE9106473.1"/>
    </source>
</evidence>
<dbReference type="EMBL" id="QXGC01002197">
    <property type="protein sequence ID" value="KAE9189406.1"/>
    <property type="molecule type" value="Genomic_DNA"/>
</dbReference>
<accession>A0A6A3QSF0</accession>
<evidence type="ECO:0000313" key="15">
    <source>
        <dbReference type="Proteomes" id="UP000440732"/>
    </source>
</evidence>
<sequence>MAFRARWRELTKLGWKASKPTGLSNSYTYVVPGRKKRDGVRGHDYFVGEEELMKYLDSIDLVELRTQNPDETAPAKTSDEQTSTTTDDITCKRRPGSPCRDRDNSTAGRGGSGAEADSA</sequence>
<dbReference type="Proteomes" id="UP000441208">
    <property type="component" value="Unassembled WGS sequence"/>
</dbReference>
<evidence type="ECO:0000313" key="10">
    <source>
        <dbReference type="EMBL" id="KAE9285287.1"/>
    </source>
</evidence>
<dbReference type="EMBL" id="QXGA01001965">
    <property type="protein sequence ID" value="KAE9106473.1"/>
    <property type="molecule type" value="Genomic_DNA"/>
</dbReference>
<dbReference type="Proteomes" id="UP000488956">
    <property type="component" value="Unassembled WGS sequence"/>
</dbReference>
<dbReference type="EMBL" id="QXFX01000099">
    <property type="protein sequence ID" value="KAE9132227.1"/>
    <property type="molecule type" value="Genomic_DNA"/>
</dbReference>
<evidence type="ECO:0000313" key="6">
    <source>
        <dbReference type="EMBL" id="KAE9132227.1"/>
    </source>
</evidence>
<dbReference type="Proteomes" id="UP000460718">
    <property type="component" value="Unassembled WGS sequence"/>
</dbReference>
<reference evidence="11 12" key="1">
    <citation type="submission" date="2018-08" db="EMBL/GenBank/DDBJ databases">
        <title>Genomic investigation of the strawberry pathogen Phytophthora fragariae indicates pathogenicity is determined by transcriptional variation in three key races.</title>
        <authorList>
            <person name="Adams T.M."/>
            <person name="Armitage A.D."/>
            <person name="Sobczyk M.K."/>
            <person name="Bates H.J."/>
            <person name="Dunwell J.M."/>
            <person name="Nellist C.F."/>
            <person name="Harrison R.J."/>
        </authorList>
    </citation>
    <scope>NUCLEOTIDE SEQUENCE [LARGE SCALE GENOMIC DNA]</scope>
    <source>
        <strain evidence="10 13">A4</strain>
        <strain evidence="9 14">BC-1</strain>
        <strain evidence="7 18">BC-23</strain>
        <strain evidence="8 12">NOV-27</strain>
        <strain evidence="5 15">NOV-5</strain>
        <strain evidence="4 16">NOV-71</strain>
        <strain evidence="2 11">NOV-9</strain>
        <strain evidence="6 19">ONT-3</strain>
        <strain evidence="3 17">SCRP245</strain>
    </source>
</reference>
<dbReference type="Proteomes" id="UP000433483">
    <property type="component" value="Unassembled WGS sequence"/>
</dbReference>
<dbReference type="OrthoDB" id="113522at2759"/>
<gene>
    <name evidence="10" type="ORF">PF001_g21979</name>
    <name evidence="9" type="ORF">PF002_g4016</name>
    <name evidence="7" type="ORF">PF004_g22225</name>
    <name evidence="8" type="ORF">PF005_g15992</name>
    <name evidence="5" type="ORF">PF006_g21361</name>
    <name evidence="4" type="ORF">PF007_g22330</name>
    <name evidence="2" type="ORF">PF009_g24667</name>
    <name evidence="6" type="ORF">PF010_g3237</name>
    <name evidence="3" type="ORF">PF011_g21880</name>
</gene>
<dbReference type="EMBL" id="QXFW01002122">
    <property type="protein sequence ID" value="KAE8981810.1"/>
    <property type="molecule type" value="Genomic_DNA"/>
</dbReference>
<evidence type="ECO:0000313" key="9">
    <source>
        <dbReference type="EMBL" id="KAE9252016.1"/>
    </source>
</evidence>
<organism evidence="4 16">
    <name type="scientific">Phytophthora fragariae</name>
    <dbReference type="NCBI Taxonomy" id="53985"/>
    <lineage>
        <taxon>Eukaryota</taxon>
        <taxon>Sar</taxon>
        <taxon>Stramenopiles</taxon>
        <taxon>Oomycota</taxon>
        <taxon>Peronosporomycetes</taxon>
        <taxon>Peronosporales</taxon>
        <taxon>Peronosporaceae</taxon>
        <taxon>Phytophthora</taxon>
    </lineage>
</organism>
<dbReference type="EMBL" id="QXFZ01001981">
    <property type="protein sequence ID" value="KAE9082340.1"/>
    <property type="molecule type" value="Genomic_DNA"/>
</dbReference>
<dbReference type="EMBL" id="QXGF01002340">
    <property type="protein sequence ID" value="KAE8925116.1"/>
    <property type="molecule type" value="Genomic_DNA"/>
</dbReference>
<dbReference type="EMBL" id="QXGB01001019">
    <property type="protein sequence ID" value="KAE9198827.1"/>
    <property type="molecule type" value="Genomic_DNA"/>
</dbReference>
<evidence type="ECO:0000313" key="4">
    <source>
        <dbReference type="EMBL" id="KAE9082340.1"/>
    </source>
</evidence>
<evidence type="ECO:0000313" key="8">
    <source>
        <dbReference type="EMBL" id="KAE9198827.1"/>
    </source>
</evidence>
<dbReference type="Proteomes" id="UP000440732">
    <property type="component" value="Unassembled WGS sequence"/>
</dbReference>
<dbReference type="EMBL" id="QXGE01002064">
    <property type="protein sequence ID" value="KAE9285287.1"/>
    <property type="molecule type" value="Genomic_DNA"/>
</dbReference>
<dbReference type="Proteomes" id="UP000429523">
    <property type="component" value="Unassembled WGS sequence"/>
</dbReference>
<dbReference type="Proteomes" id="UP000437068">
    <property type="component" value="Unassembled WGS sequence"/>
</dbReference>
<evidence type="ECO:0000313" key="13">
    <source>
        <dbReference type="Proteomes" id="UP000437068"/>
    </source>
</evidence>
<feature type="region of interest" description="Disordered" evidence="1">
    <location>
        <begin position="65"/>
        <end position="119"/>
    </location>
</feature>